<dbReference type="Proteomes" id="UP000595847">
    <property type="component" value="Chromosome"/>
</dbReference>
<name>A0A7T5EMD0_9BACL</name>
<dbReference type="AlphaFoldDB" id="A0A7T5EMD0"/>
<dbReference type="KEGG" id="bcop:JD108_04535"/>
<proteinExistence type="predicted"/>
<dbReference type="EMBL" id="CP066308">
    <property type="protein sequence ID" value="QQE75203.1"/>
    <property type="molecule type" value="Genomic_DNA"/>
</dbReference>
<organism evidence="1 2">
    <name type="scientific">Brevibacillus composti</name>
    <dbReference type="NCBI Taxonomy" id="2796470"/>
    <lineage>
        <taxon>Bacteria</taxon>
        <taxon>Bacillati</taxon>
        <taxon>Bacillota</taxon>
        <taxon>Bacilli</taxon>
        <taxon>Bacillales</taxon>
        <taxon>Paenibacillaceae</taxon>
        <taxon>Brevibacillus</taxon>
    </lineage>
</organism>
<evidence type="ECO:0000313" key="2">
    <source>
        <dbReference type="Proteomes" id="UP000595847"/>
    </source>
</evidence>
<protein>
    <submittedName>
        <fullName evidence="1">Uncharacterized protein</fullName>
    </submittedName>
</protein>
<reference evidence="1 2" key="1">
    <citation type="submission" date="2020-12" db="EMBL/GenBank/DDBJ databases">
        <title>strain FJAT-54423T represents a novel species of the genus Brevibacillus.</title>
        <authorList>
            <person name="Tang R."/>
        </authorList>
    </citation>
    <scope>NUCLEOTIDE SEQUENCE [LARGE SCALE GENOMIC DNA]</scope>
    <source>
        <strain evidence="1 2">FJAT-54423</strain>
    </source>
</reference>
<gene>
    <name evidence="1" type="ORF">JD108_04535</name>
</gene>
<accession>A0A7T5EMD0</accession>
<dbReference type="RefSeq" id="WP_198828733.1">
    <property type="nucleotide sequence ID" value="NZ_CP066308.1"/>
</dbReference>
<evidence type="ECO:0000313" key="1">
    <source>
        <dbReference type="EMBL" id="QQE75203.1"/>
    </source>
</evidence>
<sequence>MDYKAFYDDVVGWINQANQAAAKYGMHDEQFWAWVVDSSDKLCRKYQNHQLTIKQMLMLVRWLEEVYESMRERS</sequence>